<dbReference type="RefSeq" id="WP_096457438.1">
    <property type="nucleotide sequence ID" value="NZ_AP017369.1"/>
</dbReference>
<dbReference type="Proteomes" id="UP000218244">
    <property type="component" value="Chromosome"/>
</dbReference>
<feature type="transmembrane region" description="Helical" evidence="6">
    <location>
        <begin position="53"/>
        <end position="72"/>
    </location>
</feature>
<evidence type="ECO:0000256" key="2">
    <source>
        <dbReference type="ARBA" id="ARBA00022448"/>
    </source>
</evidence>
<feature type="transmembrane region" description="Helical" evidence="6">
    <location>
        <begin position="232"/>
        <end position="265"/>
    </location>
</feature>
<keyword evidence="4 6" id="KW-1133">Transmembrane helix</keyword>
<evidence type="ECO:0000256" key="6">
    <source>
        <dbReference type="SAM" id="Phobius"/>
    </source>
</evidence>
<evidence type="ECO:0000256" key="1">
    <source>
        <dbReference type="ARBA" id="ARBA00004141"/>
    </source>
</evidence>
<evidence type="ECO:0000313" key="9">
    <source>
        <dbReference type="Proteomes" id="UP000218244"/>
    </source>
</evidence>
<dbReference type="GO" id="GO:0016020">
    <property type="term" value="C:membrane"/>
    <property type="evidence" value="ECO:0007669"/>
    <property type="project" value="UniProtKB-SubCell"/>
</dbReference>
<dbReference type="AlphaFoldDB" id="A0A169S1D2"/>
<feature type="transmembrane region" description="Helical" evidence="6">
    <location>
        <begin position="384"/>
        <end position="402"/>
    </location>
</feature>
<evidence type="ECO:0000256" key="3">
    <source>
        <dbReference type="ARBA" id="ARBA00022692"/>
    </source>
</evidence>
<dbReference type="Pfam" id="PF03600">
    <property type="entry name" value="CitMHS"/>
    <property type="match status" value="1"/>
</dbReference>
<organism evidence="8 9">
    <name type="scientific">Corynebacterium suranareeae</name>
    <dbReference type="NCBI Taxonomy" id="2506452"/>
    <lineage>
        <taxon>Bacteria</taxon>
        <taxon>Bacillati</taxon>
        <taxon>Actinomycetota</taxon>
        <taxon>Actinomycetes</taxon>
        <taxon>Mycobacteriales</taxon>
        <taxon>Corynebacteriaceae</taxon>
        <taxon>Corynebacterium</taxon>
    </lineage>
</organism>
<feature type="transmembrane region" description="Helical" evidence="6">
    <location>
        <begin position="97"/>
        <end position="125"/>
    </location>
</feature>
<evidence type="ECO:0000313" key="8">
    <source>
        <dbReference type="EMBL" id="BAU96648.1"/>
    </source>
</evidence>
<keyword evidence="9" id="KW-1185">Reference proteome</keyword>
<dbReference type="GO" id="GO:0015137">
    <property type="term" value="F:citrate transmembrane transporter activity"/>
    <property type="evidence" value="ECO:0007669"/>
    <property type="project" value="InterPro"/>
</dbReference>
<dbReference type="EMBL" id="AP017369">
    <property type="protein sequence ID" value="BAU96648.1"/>
    <property type="molecule type" value="Genomic_DNA"/>
</dbReference>
<proteinExistence type="predicted"/>
<gene>
    <name evidence="8" type="ORF">N24_2386</name>
</gene>
<feature type="transmembrane region" description="Helical" evidence="6">
    <location>
        <begin position="137"/>
        <end position="153"/>
    </location>
</feature>
<evidence type="ECO:0000256" key="4">
    <source>
        <dbReference type="ARBA" id="ARBA00022989"/>
    </source>
</evidence>
<evidence type="ECO:0000259" key="7">
    <source>
        <dbReference type="Pfam" id="PF03600"/>
    </source>
</evidence>
<accession>A0A169S1D2</accession>
<feature type="domain" description="Citrate transporter-like" evidence="7">
    <location>
        <begin position="16"/>
        <end position="376"/>
    </location>
</feature>
<protein>
    <submittedName>
        <fullName evidence="8">Citrate transporter</fullName>
    </submittedName>
</protein>
<dbReference type="NCBIfam" id="TIGR00784">
    <property type="entry name" value="citMHS"/>
    <property type="match status" value="1"/>
</dbReference>
<reference evidence="8 9" key="1">
    <citation type="submission" date="2016-02" db="EMBL/GenBank/DDBJ databases">
        <title>Corynebacterium glutamicum N24 whole genome sequencing project.</title>
        <authorList>
            <person name="Matsutani M."/>
            <person name="Nangtapong N."/>
            <person name="Yakushi T."/>
            <person name="Matsushita K."/>
        </authorList>
    </citation>
    <scope>NUCLEOTIDE SEQUENCE [LARGE SCALE GENOMIC DNA]</scope>
    <source>
        <strain evidence="8 9">N24</strain>
    </source>
</reference>
<comment type="subcellular location">
    <subcellularLocation>
        <location evidence="1">Membrane</location>
        <topology evidence="1">Multi-pass membrane protein</topology>
    </subcellularLocation>
</comment>
<feature type="transmembrane region" description="Helical" evidence="6">
    <location>
        <begin position="173"/>
        <end position="195"/>
    </location>
</feature>
<keyword evidence="5 6" id="KW-0472">Membrane</keyword>
<dbReference type="KEGG" id="csur:N24_2386"/>
<keyword evidence="2" id="KW-0813">Transport</keyword>
<dbReference type="InterPro" id="IPR004680">
    <property type="entry name" value="Cit_transptr-like_dom"/>
</dbReference>
<name>A0A169S1D2_9CORY</name>
<keyword evidence="3 6" id="KW-0812">Transmembrane</keyword>
<feature type="transmembrane region" description="Helical" evidence="6">
    <location>
        <begin position="12"/>
        <end position="41"/>
    </location>
</feature>
<sequence length="432" mass="45562">MIATLGFLTVGIFLALTLFTRVSVLISLVLVPIVFAIIGGFTPELGDMIGDGLIQVAPVAIMITFAVLYFSLMVDVGLFDPLINKVVGWAKGDPVKIAIGTAIVTMAVALDGDGASTFLITISAFLPIYNRIGMRPLALTGIVALGAGVMNLIPWGGPTARAMAALDLLSSDIFLPMLPAMIGGMIWVIIAAFIIGRIERKRIGSDGVTVSFDEQAIKAEREHAGTPMWKTIINLALTIGLVIILLFQLFPLHVSFIIAFVIALIINRPSWTSQQELLSKHGGNVVLVVSMIFAAGVFTGILRGTGMIEAMALQIVDWIPDSAGGFLPILVAVASMPLSLVFTPDAFYFGVVPVFAEATMAMGGDPAEIGRAAIVGQMTTGFPLSPLTASTFILIGMAKVSLGDHQRFIFGWAFGTSIVMAIIAVLTGAISI</sequence>
<feature type="transmembrane region" description="Helical" evidence="6">
    <location>
        <begin position="285"/>
        <end position="302"/>
    </location>
</feature>
<feature type="transmembrane region" description="Helical" evidence="6">
    <location>
        <begin position="409"/>
        <end position="430"/>
    </location>
</feature>
<evidence type="ECO:0000256" key="5">
    <source>
        <dbReference type="ARBA" id="ARBA00023136"/>
    </source>
</evidence>
<feature type="transmembrane region" description="Helical" evidence="6">
    <location>
        <begin position="323"/>
        <end position="342"/>
    </location>
</feature>
<dbReference type="InterPro" id="IPR014738">
    <property type="entry name" value="Citrate_transporter"/>
</dbReference>